<dbReference type="Gene3D" id="3.50.50.100">
    <property type="match status" value="2"/>
</dbReference>
<keyword evidence="11" id="KW-0521">NADP</keyword>
<reference evidence="22" key="1">
    <citation type="submission" date="2013-01" db="EMBL/GenBank/DDBJ databases">
        <title>Draft Genome Sequence of a Mulberry Tree, Morus notabilis C.K. Schneid.</title>
        <authorList>
            <person name="He N."/>
            <person name="Zhao S."/>
        </authorList>
    </citation>
    <scope>NUCLEOTIDE SEQUENCE</scope>
</reference>
<dbReference type="PRINTS" id="PR00368">
    <property type="entry name" value="FADPNR"/>
</dbReference>
<comment type="catalytic activity">
    <reaction evidence="19">
        <text>a ubiquinone + NADH + H(+) = a ubiquinol + NAD(+)</text>
        <dbReference type="Rhea" id="RHEA:23152"/>
        <dbReference type="Rhea" id="RHEA-COMP:9565"/>
        <dbReference type="Rhea" id="RHEA-COMP:9566"/>
        <dbReference type="ChEBI" id="CHEBI:15378"/>
        <dbReference type="ChEBI" id="CHEBI:16389"/>
        <dbReference type="ChEBI" id="CHEBI:17976"/>
        <dbReference type="ChEBI" id="CHEBI:57540"/>
        <dbReference type="ChEBI" id="CHEBI:57945"/>
    </reaction>
</comment>
<evidence type="ECO:0000313" key="21">
    <source>
        <dbReference type="EMBL" id="EXB30583.1"/>
    </source>
</evidence>
<dbReference type="GO" id="GO:0005777">
    <property type="term" value="C:peroxisome"/>
    <property type="evidence" value="ECO:0007669"/>
    <property type="project" value="UniProtKB-SubCell"/>
</dbReference>
<comment type="subcellular location">
    <subcellularLocation>
        <location evidence="2">Mitochondrion inner membrane</location>
        <topology evidence="2">Peripheral membrane protein</topology>
        <orientation evidence="2">Intermembrane side</orientation>
    </subcellularLocation>
    <subcellularLocation>
        <location evidence="3">Peroxisome</location>
    </subcellularLocation>
</comment>
<evidence type="ECO:0000256" key="1">
    <source>
        <dbReference type="ARBA" id="ARBA00001974"/>
    </source>
</evidence>
<dbReference type="InterPro" id="IPR018247">
    <property type="entry name" value="EF_Hand_1_Ca_BS"/>
</dbReference>
<evidence type="ECO:0000256" key="11">
    <source>
        <dbReference type="ARBA" id="ARBA00022857"/>
    </source>
</evidence>
<keyword evidence="14" id="KW-0520">NAD</keyword>
<evidence type="ECO:0000256" key="9">
    <source>
        <dbReference type="ARBA" id="ARBA00022827"/>
    </source>
</evidence>
<dbReference type="SUPFAM" id="SSF47473">
    <property type="entry name" value="EF-hand"/>
    <property type="match status" value="1"/>
</dbReference>
<dbReference type="Pfam" id="PF07992">
    <property type="entry name" value="Pyr_redox_2"/>
    <property type="match status" value="1"/>
</dbReference>
<keyword evidence="8" id="KW-0999">Mitochondrion inner membrane</keyword>
<dbReference type="STRING" id="981085.W9QEJ3"/>
<evidence type="ECO:0000256" key="3">
    <source>
        <dbReference type="ARBA" id="ARBA00004275"/>
    </source>
</evidence>
<evidence type="ECO:0000256" key="10">
    <source>
        <dbReference type="ARBA" id="ARBA00022837"/>
    </source>
</evidence>
<dbReference type="Pfam" id="PF22366">
    <property type="entry name" value="NDH2_C"/>
    <property type="match status" value="1"/>
</dbReference>
<dbReference type="SMART" id="SM00054">
    <property type="entry name" value="EFh"/>
    <property type="match status" value="1"/>
</dbReference>
<dbReference type="InterPro" id="IPR036188">
    <property type="entry name" value="FAD/NAD-bd_sf"/>
</dbReference>
<dbReference type="InterPro" id="IPR045024">
    <property type="entry name" value="NDH-2"/>
</dbReference>
<dbReference type="GO" id="GO:0050136">
    <property type="term" value="F:NADH dehydrogenase (quinone) (non-electrogenic) activity"/>
    <property type="evidence" value="ECO:0007669"/>
    <property type="project" value="UniProtKB-EC"/>
</dbReference>
<evidence type="ECO:0000256" key="13">
    <source>
        <dbReference type="ARBA" id="ARBA00023002"/>
    </source>
</evidence>
<evidence type="ECO:0000256" key="19">
    <source>
        <dbReference type="ARBA" id="ARBA00049010"/>
    </source>
</evidence>
<evidence type="ECO:0000256" key="4">
    <source>
        <dbReference type="ARBA" id="ARBA00005272"/>
    </source>
</evidence>
<dbReference type="AlphaFoldDB" id="W9QEJ3"/>
<keyword evidence="6" id="KW-0285">Flavoprotein</keyword>
<keyword evidence="10" id="KW-0106">Calcium</keyword>
<evidence type="ECO:0000313" key="22">
    <source>
        <dbReference type="Proteomes" id="UP000030645"/>
    </source>
</evidence>
<evidence type="ECO:0000256" key="15">
    <source>
        <dbReference type="ARBA" id="ARBA00023128"/>
    </source>
</evidence>
<dbReference type="InterPro" id="IPR023753">
    <property type="entry name" value="FAD/NAD-binding_dom"/>
</dbReference>
<comment type="catalytic activity">
    <reaction evidence="18">
        <text>a quinone + NADH + H(+) = a quinol + NAD(+)</text>
        <dbReference type="Rhea" id="RHEA:46160"/>
        <dbReference type="ChEBI" id="CHEBI:15378"/>
        <dbReference type="ChEBI" id="CHEBI:24646"/>
        <dbReference type="ChEBI" id="CHEBI:57540"/>
        <dbReference type="ChEBI" id="CHEBI:57945"/>
        <dbReference type="ChEBI" id="CHEBI:132124"/>
        <dbReference type="EC" id="1.6.5.9"/>
    </reaction>
</comment>
<dbReference type="GO" id="GO:0005509">
    <property type="term" value="F:calcium ion binding"/>
    <property type="evidence" value="ECO:0007669"/>
    <property type="project" value="InterPro"/>
</dbReference>
<dbReference type="eggNOG" id="KOG2495">
    <property type="taxonomic scope" value="Eukaryota"/>
</dbReference>
<evidence type="ECO:0000259" key="20">
    <source>
        <dbReference type="PROSITE" id="PS50222"/>
    </source>
</evidence>
<dbReference type="InterPro" id="IPR002048">
    <property type="entry name" value="EF_hand_dom"/>
</dbReference>
<keyword evidence="7" id="KW-0479">Metal-binding</keyword>
<dbReference type="EC" id="1.6.5.9" evidence="5"/>
<keyword evidence="17" id="KW-0576">Peroxisome</keyword>
<accession>W9QEJ3</accession>
<dbReference type="PANTHER" id="PTHR43706:SF47">
    <property type="entry name" value="EXTERNAL NADH-UBIQUINONE OXIDOREDUCTASE 1, MITOCHONDRIAL-RELATED"/>
    <property type="match status" value="1"/>
</dbReference>
<keyword evidence="9" id="KW-0274">FAD</keyword>
<keyword evidence="12" id="KW-0809">Transit peptide</keyword>
<gene>
    <name evidence="21" type="ORF">L484_002774</name>
</gene>
<evidence type="ECO:0000256" key="8">
    <source>
        <dbReference type="ARBA" id="ARBA00022792"/>
    </source>
</evidence>
<feature type="domain" description="EF-hand" evidence="20">
    <location>
        <begin position="462"/>
        <end position="497"/>
    </location>
</feature>
<evidence type="ECO:0000256" key="5">
    <source>
        <dbReference type="ARBA" id="ARBA00012637"/>
    </source>
</evidence>
<evidence type="ECO:0000256" key="7">
    <source>
        <dbReference type="ARBA" id="ARBA00022723"/>
    </source>
</evidence>
<dbReference type="SUPFAM" id="SSF51905">
    <property type="entry name" value="FAD/NAD(P)-binding domain"/>
    <property type="match status" value="2"/>
</dbReference>
<evidence type="ECO:0000256" key="14">
    <source>
        <dbReference type="ARBA" id="ARBA00023027"/>
    </source>
</evidence>
<keyword evidence="22" id="KW-1185">Reference proteome</keyword>
<dbReference type="PANTHER" id="PTHR43706">
    <property type="entry name" value="NADH DEHYDROGENASE"/>
    <property type="match status" value="1"/>
</dbReference>
<dbReference type="InterPro" id="IPR011992">
    <property type="entry name" value="EF-hand-dom_pair"/>
</dbReference>
<organism evidence="21 22">
    <name type="scientific">Morus notabilis</name>
    <dbReference type="NCBI Taxonomy" id="981085"/>
    <lineage>
        <taxon>Eukaryota</taxon>
        <taxon>Viridiplantae</taxon>
        <taxon>Streptophyta</taxon>
        <taxon>Embryophyta</taxon>
        <taxon>Tracheophyta</taxon>
        <taxon>Spermatophyta</taxon>
        <taxon>Magnoliopsida</taxon>
        <taxon>eudicotyledons</taxon>
        <taxon>Gunneridae</taxon>
        <taxon>Pentapetalae</taxon>
        <taxon>rosids</taxon>
        <taxon>fabids</taxon>
        <taxon>Rosales</taxon>
        <taxon>Moraceae</taxon>
        <taxon>Moreae</taxon>
        <taxon>Morus</taxon>
    </lineage>
</organism>
<evidence type="ECO:0000256" key="2">
    <source>
        <dbReference type="ARBA" id="ARBA00004137"/>
    </source>
</evidence>
<evidence type="ECO:0000256" key="18">
    <source>
        <dbReference type="ARBA" id="ARBA00047599"/>
    </source>
</evidence>
<evidence type="ECO:0000256" key="17">
    <source>
        <dbReference type="ARBA" id="ARBA00023140"/>
    </source>
</evidence>
<dbReference type="EMBL" id="KE343495">
    <property type="protein sequence ID" value="EXB30583.1"/>
    <property type="molecule type" value="Genomic_DNA"/>
</dbReference>
<dbReference type="InterPro" id="IPR054585">
    <property type="entry name" value="NDH2-like_C"/>
</dbReference>
<protein>
    <recommendedName>
        <fullName evidence="5">NADH:ubiquinone reductase (non-electrogenic)</fullName>
        <ecNumber evidence="5">1.6.5.9</ecNumber>
    </recommendedName>
</protein>
<dbReference type="PROSITE" id="PS50222">
    <property type="entry name" value="EF_HAND_2"/>
    <property type="match status" value="1"/>
</dbReference>
<dbReference type="PROSITE" id="PS00018">
    <property type="entry name" value="EF_HAND_1"/>
    <property type="match status" value="1"/>
</dbReference>
<evidence type="ECO:0000256" key="12">
    <source>
        <dbReference type="ARBA" id="ARBA00022946"/>
    </source>
</evidence>
<keyword evidence="16" id="KW-0472">Membrane</keyword>
<dbReference type="FunFam" id="3.50.50.100:FF:000002">
    <property type="entry name" value="External alternative NAD(P)H-ubiquinone oxidoreductase B1, mitochondrial"/>
    <property type="match status" value="1"/>
</dbReference>
<evidence type="ECO:0000256" key="6">
    <source>
        <dbReference type="ARBA" id="ARBA00022630"/>
    </source>
</evidence>
<comment type="similarity">
    <text evidence="4">Belongs to the NADH dehydrogenase family.</text>
</comment>
<keyword evidence="13" id="KW-0560">Oxidoreductase</keyword>
<name>W9QEJ3_9ROSA</name>
<sequence>MRARTSDVSTDSGDKTPPRLVLECTRVVFFLRAKSRKANSPANPQMWKEPSEFASHAFPPLIVSVFRQLASRSQEPKMRGSFTIFQRVSRVFRDNPSLSKLLVVVTVSGGGLVAYAEANQVNSPQITNSSSEVDFVSKKKKVVVLGTGWAGTSFLRNLKSPSYEVQVVSPRNYFAFTPLLPSVTCGTVEPRSIVEPIRNIVRKKSVDVQFCEAECIKIDAKNKKVYCRSNQNNNLNGQEEFVVDYDFLVIAMGANVNTFNTPGVVENCHFLKEVEDAQKIRRTVIDCFERASLPTVSAEEKKRILHFAVVGGGPTGVEFAAELHDFVNEDLVGLYPGVKDLVKITLLEAGDHILNMFDKRITAFAEGKFQREGIDVKTGSMVVKVSDKEITTKEMKTGEISSIPYGMALWSTGIGTRPVVKDFMTQVGQANRRALATDEWLRVEGCDNVYALGDCATINQRKVMEDISAIFIKADKDKSGTLTVKEFQEVIADICERYPQVELYLKNKQMRDIADLLKESKGDVAKESIELSIEELKSALSQVDSQMKNLPATAQVAAQQGVYLAKCFNRMEECEKNPEGPLRFRGSGRHRFRPFRYKHLGQFAPLGGEQTAAQLPGDWVSIGQSSQWLWYSVYASKQVSWRNRALVVSDWARRFIFGRDSSRI</sequence>
<dbReference type="FunFam" id="3.50.50.100:FF:000008">
    <property type="entry name" value="External alternative NAD(P)H-ubiquinone oxidoreductase B1, mitochondrial"/>
    <property type="match status" value="1"/>
</dbReference>
<keyword evidence="15" id="KW-0496">Mitochondrion</keyword>
<proteinExistence type="inferred from homology"/>
<comment type="cofactor">
    <cofactor evidence="1">
        <name>FAD</name>
        <dbReference type="ChEBI" id="CHEBI:57692"/>
    </cofactor>
</comment>
<dbReference type="Proteomes" id="UP000030645">
    <property type="component" value="Unassembled WGS sequence"/>
</dbReference>
<evidence type="ECO:0000256" key="16">
    <source>
        <dbReference type="ARBA" id="ARBA00023136"/>
    </source>
</evidence>
<dbReference type="GO" id="GO:0005743">
    <property type="term" value="C:mitochondrial inner membrane"/>
    <property type="evidence" value="ECO:0007669"/>
    <property type="project" value="UniProtKB-SubCell"/>
</dbReference>
<keyword evidence="21" id="KW-0830">Ubiquinone</keyword>